<dbReference type="AlphaFoldDB" id="A0A6L2L9Y7"/>
<organism evidence="1">
    <name type="scientific">Tanacetum cinerariifolium</name>
    <name type="common">Dalmatian daisy</name>
    <name type="synonym">Chrysanthemum cinerariifolium</name>
    <dbReference type="NCBI Taxonomy" id="118510"/>
    <lineage>
        <taxon>Eukaryota</taxon>
        <taxon>Viridiplantae</taxon>
        <taxon>Streptophyta</taxon>
        <taxon>Embryophyta</taxon>
        <taxon>Tracheophyta</taxon>
        <taxon>Spermatophyta</taxon>
        <taxon>Magnoliopsida</taxon>
        <taxon>eudicotyledons</taxon>
        <taxon>Gunneridae</taxon>
        <taxon>Pentapetalae</taxon>
        <taxon>asterids</taxon>
        <taxon>campanulids</taxon>
        <taxon>Asterales</taxon>
        <taxon>Asteraceae</taxon>
        <taxon>Asteroideae</taxon>
        <taxon>Anthemideae</taxon>
        <taxon>Anthemidinae</taxon>
        <taxon>Tanacetum</taxon>
    </lineage>
</organism>
<sequence length="86" mass="10164">MVNCPRREYKQSLSVPFNLEIQAGWAKGLAEGHSKEDVMTALLRLENFDAYSIRRMYVEYDKLFEKQYTFIEKISRGFRHSVAELL</sequence>
<name>A0A6L2L9Y7_TANCI</name>
<gene>
    <name evidence="1" type="ORF">Tci_029937</name>
</gene>
<reference evidence="1" key="1">
    <citation type="journal article" date="2019" name="Sci. Rep.">
        <title>Draft genome of Tanacetum cinerariifolium, the natural source of mosquito coil.</title>
        <authorList>
            <person name="Yamashiro T."/>
            <person name="Shiraishi A."/>
            <person name="Satake H."/>
            <person name="Nakayama K."/>
        </authorList>
    </citation>
    <scope>NUCLEOTIDE SEQUENCE</scope>
</reference>
<protein>
    <submittedName>
        <fullName evidence="1">Uncharacterized protein</fullName>
    </submittedName>
</protein>
<evidence type="ECO:0000313" key="1">
    <source>
        <dbReference type="EMBL" id="GEU57959.1"/>
    </source>
</evidence>
<proteinExistence type="predicted"/>
<dbReference type="EMBL" id="BKCJ010003920">
    <property type="protein sequence ID" value="GEU57959.1"/>
    <property type="molecule type" value="Genomic_DNA"/>
</dbReference>
<accession>A0A6L2L9Y7</accession>
<comment type="caution">
    <text evidence="1">The sequence shown here is derived from an EMBL/GenBank/DDBJ whole genome shotgun (WGS) entry which is preliminary data.</text>
</comment>